<name>A0A090KX21_STRRB</name>
<protein>
    <submittedName>
        <fullName evidence="2 4">Uncharacterized protein</fullName>
    </submittedName>
</protein>
<evidence type="ECO:0000313" key="3">
    <source>
        <dbReference type="Proteomes" id="UP000035682"/>
    </source>
</evidence>
<evidence type="ECO:0000313" key="4">
    <source>
        <dbReference type="WBParaSite" id="SRAE_X000151200.1"/>
    </source>
</evidence>
<dbReference type="CTD" id="36384578"/>
<feature type="compositionally biased region" description="Basic and acidic residues" evidence="1">
    <location>
        <begin position="158"/>
        <end position="172"/>
    </location>
</feature>
<feature type="compositionally biased region" description="Basic and acidic residues" evidence="1">
    <location>
        <begin position="35"/>
        <end position="47"/>
    </location>
</feature>
<dbReference type="WBParaSite" id="SRAE_X000151200.1">
    <property type="protein sequence ID" value="SRAE_X000151200.1"/>
    <property type="gene ID" value="WBGene00267084"/>
</dbReference>
<evidence type="ECO:0000313" key="5">
    <source>
        <dbReference type="WormBase" id="SRAE_X000151200"/>
    </source>
</evidence>
<dbReference type="GeneID" id="36384578"/>
<feature type="compositionally biased region" description="Polar residues" evidence="1">
    <location>
        <begin position="104"/>
        <end position="127"/>
    </location>
</feature>
<feature type="region of interest" description="Disordered" evidence="1">
    <location>
        <begin position="32"/>
        <end position="192"/>
    </location>
</feature>
<reference evidence="2" key="1">
    <citation type="submission" date="2014-09" db="EMBL/GenBank/DDBJ databases">
        <authorList>
            <person name="Aslett A.Martin."/>
        </authorList>
    </citation>
    <scope>NUCLEOTIDE SEQUENCE</scope>
    <source>
        <strain evidence="2">ED321 Heterogonic</strain>
    </source>
</reference>
<evidence type="ECO:0000313" key="2">
    <source>
        <dbReference type="EMBL" id="CEF59767.1"/>
    </source>
</evidence>
<feature type="compositionally biased region" description="Low complexity" evidence="1">
    <location>
        <begin position="55"/>
        <end position="66"/>
    </location>
</feature>
<accession>A0A090KX21</accession>
<feature type="compositionally biased region" description="Basic and acidic residues" evidence="1">
    <location>
        <begin position="133"/>
        <end position="146"/>
    </location>
</feature>
<organism evidence="2">
    <name type="scientific">Strongyloides ratti</name>
    <name type="common">Parasitic roundworm</name>
    <dbReference type="NCBI Taxonomy" id="34506"/>
    <lineage>
        <taxon>Eukaryota</taxon>
        <taxon>Metazoa</taxon>
        <taxon>Ecdysozoa</taxon>
        <taxon>Nematoda</taxon>
        <taxon>Chromadorea</taxon>
        <taxon>Rhabditida</taxon>
        <taxon>Tylenchina</taxon>
        <taxon>Panagrolaimomorpha</taxon>
        <taxon>Strongyloidoidea</taxon>
        <taxon>Strongyloididae</taxon>
        <taxon>Strongyloides</taxon>
    </lineage>
</organism>
<dbReference type="RefSeq" id="XP_024498978.1">
    <property type="nucleotide sequence ID" value="XM_024649808.1"/>
</dbReference>
<gene>
    <name evidence="2 4 5" type="ORF">SRAE_X000151200</name>
</gene>
<dbReference type="Proteomes" id="UP000035682">
    <property type="component" value="Unplaced"/>
</dbReference>
<reference evidence="4" key="3">
    <citation type="submission" date="2020-12" db="UniProtKB">
        <authorList>
            <consortium name="WormBaseParasite"/>
        </authorList>
    </citation>
    <scope>IDENTIFICATION</scope>
</reference>
<feature type="compositionally biased region" description="Basic and acidic residues" evidence="1">
    <location>
        <begin position="68"/>
        <end position="86"/>
    </location>
</feature>
<proteinExistence type="predicted"/>
<keyword evidence="3" id="KW-1185">Reference proteome</keyword>
<dbReference type="EMBL" id="LN609396">
    <property type="protein sequence ID" value="CEF59767.1"/>
    <property type="molecule type" value="Genomic_DNA"/>
</dbReference>
<dbReference type="AlphaFoldDB" id="A0A090KX21"/>
<feature type="compositionally biased region" description="Acidic residues" evidence="1">
    <location>
        <begin position="87"/>
        <end position="98"/>
    </location>
</feature>
<evidence type="ECO:0000256" key="1">
    <source>
        <dbReference type="SAM" id="MobiDB-lite"/>
    </source>
</evidence>
<reference evidence="3" key="2">
    <citation type="submission" date="2014-09" db="EMBL/GenBank/DDBJ databases">
        <authorList>
            <person name="Martin A.A."/>
        </authorList>
    </citation>
    <scope>NUCLEOTIDE SEQUENCE</scope>
    <source>
        <strain evidence="3">ED321</strain>
    </source>
</reference>
<sequence>MKLNKINLIAVIFVICLVGTHFLNSAGLRNKKKNKSETKNIQEKLEPDTNGFMESSITSGGSSTLLQRNRDEKKEERRKLAMNKDDDVSEEDEEEEEDEKNKEITTTVNPNNEVQKAINKNSKTSPITHKLHREKELEESNEEFARKVHLNGGRKNKRSDEIHSLGRAKELDENNEIVNAKPKNENKNKRSINIEYLKNEKRF</sequence>
<feature type="compositionally biased region" description="Basic residues" evidence="1">
    <location>
        <begin position="147"/>
        <end position="157"/>
    </location>
</feature>
<dbReference type="WormBase" id="SRAE_X000151200">
    <property type="protein sequence ID" value="SRP05469"/>
    <property type="gene ID" value="WBGene00267084"/>
</dbReference>